<protein>
    <recommendedName>
        <fullName evidence="8">Lipid desaturase domain-containing protein</fullName>
    </recommendedName>
</protein>
<dbReference type="InterPro" id="IPR019547">
    <property type="entry name" value="Lipid_desat"/>
</dbReference>
<sequence>MDENHTTMQQRSALDETKDEAMINARVDDMPKNDDPNESAANSESVFKPRWGRHHSGAKKLIALYSREKRLQEMISTGLGIIELLVVIYLLVWRFEVYTLPYVLFFAILGILTADLLSGLVHWAADSFGTVDTFIGRHFIRPFREHHVDPTAITRHDFIECNGDNFLLIIPMLTYIIYQHATLSASDLDSLTLSHWFYLFLAIYIALTNQIHKWSHTYVGLSPWVEMLQNWHVILSRKGHKYHHISPHACGYCITTGWLNGPLDAIGFWRAAEFIVTGLTGMKPRTDDLKWAKAS</sequence>
<keyword evidence="5 7" id="KW-0472">Membrane</keyword>
<feature type="compositionally biased region" description="Basic and acidic residues" evidence="6">
    <location>
        <begin position="24"/>
        <end position="35"/>
    </location>
</feature>
<feature type="transmembrane region" description="Helical" evidence="7">
    <location>
        <begin position="165"/>
        <end position="181"/>
    </location>
</feature>
<evidence type="ECO:0000256" key="3">
    <source>
        <dbReference type="ARBA" id="ARBA00022692"/>
    </source>
</evidence>
<dbReference type="Pfam" id="PF10520">
    <property type="entry name" value="Lipid_desat"/>
    <property type="match status" value="1"/>
</dbReference>
<dbReference type="UniPathway" id="UPA00199"/>
<gene>
    <name evidence="9" type="ORF">CJOHNSTONI_LOCUS5411</name>
</gene>
<dbReference type="AlphaFoldDB" id="A0A8J2M4U1"/>
<keyword evidence="3 7" id="KW-0812">Transmembrane</keyword>
<feature type="transmembrane region" description="Helical" evidence="7">
    <location>
        <begin position="74"/>
        <end position="93"/>
    </location>
</feature>
<organism evidence="9 10">
    <name type="scientific">Cercopithifilaria johnstoni</name>
    <dbReference type="NCBI Taxonomy" id="2874296"/>
    <lineage>
        <taxon>Eukaryota</taxon>
        <taxon>Metazoa</taxon>
        <taxon>Ecdysozoa</taxon>
        <taxon>Nematoda</taxon>
        <taxon>Chromadorea</taxon>
        <taxon>Rhabditida</taxon>
        <taxon>Spirurina</taxon>
        <taxon>Spiruromorpha</taxon>
        <taxon>Filarioidea</taxon>
        <taxon>Onchocercidae</taxon>
        <taxon>Cercopithifilaria</taxon>
    </lineage>
</organism>
<feature type="transmembrane region" description="Helical" evidence="7">
    <location>
        <begin position="193"/>
        <end position="211"/>
    </location>
</feature>
<comment type="subcellular location">
    <subcellularLocation>
        <location evidence="1">Membrane</location>
        <topology evidence="1">Multi-pass membrane protein</topology>
    </subcellularLocation>
</comment>
<evidence type="ECO:0000256" key="6">
    <source>
        <dbReference type="SAM" id="MobiDB-lite"/>
    </source>
</evidence>
<keyword evidence="4 7" id="KW-1133">Transmembrane helix</keyword>
<name>A0A8J2M4U1_9BILA</name>
<dbReference type="PANTHER" id="PTHR48230:SF1">
    <property type="entry name" value="LIPID DESATURASE DOMAIN-CONTAINING PROTEIN"/>
    <property type="match status" value="1"/>
</dbReference>
<proteinExistence type="inferred from homology"/>
<dbReference type="OrthoDB" id="5103at2759"/>
<evidence type="ECO:0000256" key="7">
    <source>
        <dbReference type="SAM" id="Phobius"/>
    </source>
</evidence>
<comment type="caution">
    <text evidence="9">The sequence shown here is derived from an EMBL/GenBank/DDBJ whole genome shotgun (WGS) entry which is preliminary data.</text>
</comment>
<keyword evidence="10" id="KW-1185">Reference proteome</keyword>
<accession>A0A8J2M4U1</accession>
<dbReference type="Proteomes" id="UP000746747">
    <property type="component" value="Unassembled WGS sequence"/>
</dbReference>
<evidence type="ECO:0000256" key="2">
    <source>
        <dbReference type="ARBA" id="ARBA00007620"/>
    </source>
</evidence>
<evidence type="ECO:0000313" key="9">
    <source>
        <dbReference type="EMBL" id="CAG9535371.1"/>
    </source>
</evidence>
<feature type="region of interest" description="Disordered" evidence="6">
    <location>
        <begin position="24"/>
        <end position="46"/>
    </location>
</feature>
<dbReference type="PANTHER" id="PTHR48230">
    <property type="match status" value="1"/>
</dbReference>
<reference evidence="9" key="1">
    <citation type="submission" date="2021-09" db="EMBL/GenBank/DDBJ databases">
        <authorList>
            <consortium name="Pathogen Informatics"/>
        </authorList>
    </citation>
    <scope>NUCLEOTIDE SEQUENCE</scope>
</reference>
<dbReference type="EMBL" id="CAKAEH010001371">
    <property type="protein sequence ID" value="CAG9535371.1"/>
    <property type="molecule type" value="Genomic_DNA"/>
</dbReference>
<comment type="similarity">
    <text evidence="2">Belongs to the fatty acid desaturase CarF family.</text>
</comment>
<evidence type="ECO:0000256" key="4">
    <source>
        <dbReference type="ARBA" id="ARBA00022989"/>
    </source>
</evidence>
<evidence type="ECO:0000256" key="1">
    <source>
        <dbReference type="ARBA" id="ARBA00004141"/>
    </source>
</evidence>
<evidence type="ECO:0000256" key="5">
    <source>
        <dbReference type="ARBA" id="ARBA00023136"/>
    </source>
</evidence>
<feature type="domain" description="Lipid desaturase" evidence="8">
    <location>
        <begin position="111"/>
        <end position="287"/>
    </location>
</feature>
<feature type="transmembrane region" description="Helical" evidence="7">
    <location>
        <begin position="99"/>
        <end position="117"/>
    </location>
</feature>
<dbReference type="GO" id="GO:0006631">
    <property type="term" value="P:fatty acid metabolic process"/>
    <property type="evidence" value="ECO:0007669"/>
    <property type="project" value="UniProtKB-UniPathway"/>
</dbReference>
<evidence type="ECO:0000313" key="10">
    <source>
        <dbReference type="Proteomes" id="UP000746747"/>
    </source>
</evidence>
<evidence type="ECO:0000259" key="8">
    <source>
        <dbReference type="Pfam" id="PF10520"/>
    </source>
</evidence>
<dbReference type="GO" id="GO:0016020">
    <property type="term" value="C:membrane"/>
    <property type="evidence" value="ECO:0007669"/>
    <property type="project" value="UniProtKB-SubCell"/>
</dbReference>
<dbReference type="InterPro" id="IPR053335">
    <property type="entry name" value="Fatty_acid_desaturase_CarF"/>
</dbReference>